<evidence type="ECO:0000256" key="2">
    <source>
        <dbReference type="ARBA" id="ARBA00022448"/>
    </source>
</evidence>
<dbReference type="EMBL" id="LT629776">
    <property type="protein sequence ID" value="SDS64078.1"/>
    <property type="molecule type" value="Genomic_DNA"/>
</dbReference>
<comment type="similarity">
    <text evidence="7">Belongs to the binding-protein-dependent transport system permease family.</text>
</comment>
<organism evidence="10 11">
    <name type="scientific">Paraoerskovia marina</name>
    <dbReference type="NCBI Taxonomy" id="545619"/>
    <lineage>
        <taxon>Bacteria</taxon>
        <taxon>Bacillati</taxon>
        <taxon>Actinomycetota</taxon>
        <taxon>Actinomycetes</taxon>
        <taxon>Micrococcales</taxon>
        <taxon>Cellulomonadaceae</taxon>
        <taxon>Paraoerskovia</taxon>
    </lineage>
</organism>
<dbReference type="OrthoDB" id="4543034at2"/>
<keyword evidence="6 7" id="KW-0472">Membrane</keyword>
<dbReference type="Proteomes" id="UP000185663">
    <property type="component" value="Chromosome I"/>
</dbReference>
<dbReference type="PANTHER" id="PTHR30614">
    <property type="entry name" value="MEMBRANE COMPONENT OF AMINO ACID ABC TRANSPORTER"/>
    <property type="match status" value="1"/>
</dbReference>
<evidence type="ECO:0000256" key="7">
    <source>
        <dbReference type="RuleBase" id="RU363032"/>
    </source>
</evidence>
<evidence type="ECO:0000256" key="8">
    <source>
        <dbReference type="SAM" id="MobiDB-lite"/>
    </source>
</evidence>
<proteinExistence type="inferred from homology"/>
<protein>
    <submittedName>
        <fullName evidence="10">Amino acid ABC transporter membrane protein 2, PAAT family</fullName>
    </submittedName>
</protein>
<dbReference type="SUPFAM" id="SSF161098">
    <property type="entry name" value="MetI-like"/>
    <property type="match status" value="1"/>
</dbReference>
<name>A0A1H1TV47_9CELL</name>
<keyword evidence="11" id="KW-1185">Reference proteome</keyword>
<evidence type="ECO:0000256" key="4">
    <source>
        <dbReference type="ARBA" id="ARBA00022692"/>
    </source>
</evidence>
<dbReference type="CDD" id="cd06261">
    <property type="entry name" value="TM_PBP2"/>
    <property type="match status" value="1"/>
</dbReference>
<feature type="transmembrane region" description="Helical" evidence="7">
    <location>
        <begin position="20"/>
        <end position="38"/>
    </location>
</feature>
<feature type="transmembrane region" description="Helical" evidence="7">
    <location>
        <begin position="77"/>
        <end position="97"/>
    </location>
</feature>
<dbReference type="GO" id="GO:0006865">
    <property type="term" value="P:amino acid transport"/>
    <property type="evidence" value="ECO:0007669"/>
    <property type="project" value="TreeGrafter"/>
</dbReference>
<comment type="subcellular location">
    <subcellularLocation>
        <location evidence="1 7">Cell membrane</location>
        <topology evidence="1 7">Multi-pass membrane protein</topology>
    </subcellularLocation>
</comment>
<dbReference type="InterPro" id="IPR035906">
    <property type="entry name" value="MetI-like_sf"/>
</dbReference>
<gene>
    <name evidence="10" type="ORF">SAMN04489860_2010</name>
</gene>
<evidence type="ECO:0000256" key="3">
    <source>
        <dbReference type="ARBA" id="ARBA00022475"/>
    </source>
</evidence>
<dbReference type="InterPro" id="IPR000515">
    <property type="entry name" value="MetI-like"/>
</dbReference>
<dbReference type="PROSITE" id="PS50928">
    <property type="entry name" value="ABC_TM1"/>
    <property type="match status" value="1"/>
</dbReference>
<dbReference type="GO" id="GO:0022857">
    <property type="term" value="F:transmembrane transporter activity"/>
    <property type="evidence" value="ECO:0007669"/>
    <property type="project" value="InterPro"/>
</dbReference>
<feature type="transmembrane region" description="Helical" evidence="7">
    <location>
        <begin position="235"/>
        <end position="254"/>
    </location>
</feature>
<dbReference type="InterPro" id="IPR043429">
    <property type="entry name" value="ArtM/GltK/GlnP/TcyL/YhdX-like"/>
</dbReference>
<evidence type="ECO:0000256" key="6">
    <source>
        <dbReference type="ARBA" id="ARBA00023136"/>
    </source>
</evidence>
<evidence type="ECO:0000256" key="5">
    <source>
        <dbReference type="ARBA" id="ARBA00022989"/>
    </source>
</evidence>
<dbReference type="RefSeq" id="WP_083372419.1">
    <property type="nucleotide sequence ID" value="NZ_LT629776.1"/>
</dbReference>
<dbReference type="AlphaFoldDB" id="A0A1H1TV47"/>
<dbReference type="PANTHER" id="PTHR30614:SF21">
    <property type="entry name" value="AMINO ACID ABC TRANSPORTER PERMEASE"/>
    <property type="match status" value="1"/>
</dbReference>
<dbReference type="GO" id="GO:0043190">
    <property type="term" value="C:ATP-binding cassette (ABC) transporter complex"/>
    <property type="evidence" value="ECO:0007669"/>
    <property type="project" value="InterPro"/>
</dbReference>
<reference evidence="11" key="1">
    <citation type="submission" date="2016-10" db="EMBL/GenBank/DDBJ databases">
        <authorList>
            <person name="Varghese N."/>
            <person name="Submissions S."/>
        </authorList>
    </citation>
    <scope>NUCLEOTIDE SEQUENCE [LARGE SCALE GENOMIC DNA]</scope>
    <source>
        <strain evidence="11">DSM 22126</strain>
    </source>
</reference>
<feature type="transmembrane region" description="Helical" evidence="7">
    <location>
        <begin position="109"/>
        <end position="130"/>
    </location>
</feature>
<dbReference type="InterPro" id="IPR010065">
    <property type="entry name" value="AA_ABC_transptr_permease_3TM"/>
</dbReference>
<keyword evidence="2 7" id="KW-0813">Transport</keyword>
<evidence type="ECO:0000313" key="10">
    <source>
        <dbReference type="EMBL" id="SDS64078.1"/>
    </source>
</evidence>
<dbReference type="Gene3D" id="1.10.3720.10">
    <property type="entry name" value="MetI-like"/>
    <property type="match status" value="1"/>
</dbReference>
<evidence type="ECO:0000313" key="11">
    <source>
        <dbReference type="Proteomes" id="UP000185663"/>
    </source>
</evidence>
<sequence length="298" mass="31981">MSTSVLYDAPGPRTRRLERIASISVAIVALGALVWLATKMAADGLFDDRWLVFVDPPKGQTASDVWTSLFKALGKTMSAAAVAAPLALVLALTLAGLRTARTRWISGPATAVIEFLRGMPVLLMMFFGLLAFGLSAYWAVVFGLALYNAAIVAEILRAGQAALPRGQVEAGTAIGLTRGQTLRLIQLPQVVRLMLPSLISQFVVLLKDTSLGFIVGYRELLRTMQLNYSFFGDEYRLPLFVAVLAIYLTVNITLSRTAVVVERRLGAGGKTKKKARNTPSGGGSPTPASKQPGVMLDE</sequence>
<dbReference type="Pfam" id="PF00528">
    <property type="entry name" value="BPD_transp_1"/>
    <property type="match status" value="1"/>
</dbReference>
<dbReference type="NCBIfam" id="TIGR01726">
    <property type="entry name" value="HEQRo_perm_3TM"/>
    <property type="match status" value="1"/>
</dbReference>
<evidence type="ECO:0000259" key="9">
    <source>
        <dbReference type="PROSITE" id="PS50928"/>
    </source>
</evidence>
<dbReference type="eggNOG" id="COG0765">
    <property type="taxonomic scope" value="Bacteria"/>
</dbReference>
<evidence type="ECO:0000256" key="1">
    <source>
        <dbReference type="ARBA" id="ARBA00004651"/>
    </source>
</evidence>
<feature type="domain" description="ABC transmembrane type-1" evidence="9">
    <location>
        <begin position="73"/>
        <end position="258"/>
    </location>
</feature>
<accession>A0A1H1TV47</accession>
<keyword evidence="4 7" id="KW-0812">Transmembrane</keyword>
<keyword evidence="5 7" id="KW-1133">Transmembrane helix</keyword>
<feature type="region of interest" description="Disordered" evidence="8">
    <location>
        <begin position="268"/>
        <end position="298"/>
    </location>
</feature>
<keyword evidence="3" id="KW-1003">Cell membrane</keyword>
<dbReference type="STRING" id="545619.SAMN04489860_2010"/>